<evidence type="ECO:0000313" key="4">
    <source>
        <dbReference type="Proteomes" id="UP000565262"/>
    </source>
</evidence>
<dbReference type="Pfam" id="PF01551">
    <property type="entry name" value="Peptidase_M23"/>
    <property type="match status" value="1"/>
</dbReference>
<protein>
    <submittedName>
        <fullName evidence="3">Peptidoglycan DD-metalloendopeptidase family protein</fullName>
    </submittedName>
</protein>
<gene>
    <name evidence="3" type="ORF">H4O21_08705</name>
</gene>
<evidence type="ECO:0000313" key="3">
    <source>
        <dbReference type="EMBL" id="MBB1486686.1"/>
    </source>
</evidence>
<dbReference type="PANTHER" id="PTHR21666:SF270">
    <property type="entry name" value="MUREIN HYDROLASE ACTIVATOR ENVC"/>
    <property type="match status" value="1"/>
</dbReference>
<feature type="coiled-coil region" evidence="1">
    <location>
        <begin position="189"/>
        <end position="251"/>
    </location>
</feature>
<evidence type="ECO:0000259" key="2">
    <source>
        <dbReference type="Pfam" id="PF01551"/>
    </source>
</evidence>
<dbReference type="Gene3D" id="6.10.250.3150">
    <property type="match status" value="1"/>
</dbReference>
<keyword evidence="4" id="KW-1185">Reference proteome</keyword>
<accession>A0A839IR48</accession>
<proteinExistence type="predicted"/>
<evidence type="ECO:0000256" key="1">
    <source>
        <dbReference type="SAM" id="Coils"/>
    </source>
</evidence>
<name>A0A839IR48_9GAMM</name>
<organism evidence="3 4">
    <name type="scientific">Oceanospirillum sediminis</name>
    <dbReference type="NCBI Taxonomy" id="2760088"/>
    <lineage>
        <taxon>Bacteria</taxon>
        <taxon>Pseudomonadati</taxon>
        <taxon>Pseudomonadota</taxon>
        <taxon>Gammaproteobacteria</taxon>
        <taxon>Oceanospirillales</taxon>
        <taxon>Oceanospirillaceae</taxon>
        <taxon>Oceanospirillum</taxon>
    </lineage>
</organism>
<dbReference type="SUPFAM" id="SSF51261">
    <property type="entry name" value="Duplicated hybrid motif"/>
    <property type="match status" value="1"/>
</dbReference>
<dbReference type="Gene3D" id="2.70.70.10">
    <property type="entry name" value="Glucose Permease (Domain IIA)"/>
    <property type="match status" value="1"/>
</dbReference>
<keyword evidence="1" id="KW-0175">Coiled coil</keyword>
<dbReference type="AlphaFoldDB" id="A0A839IR48"/>
<dbReference type="InterPro" id="IPR011055">
    <property type="entry name" value="Dup_hybrid_motif"/>
</dbReference>
<dbReference type="RefSeq" id="WP_182808463.1">
    <property type="nucleotide sequence ID" value="NZ_JACJFM010000008.1"/>
</dbReference>
<comment type="caution">
    <text evidence="3">The sequence shown here is derived from an EMBL/GenBank/DDBJ whole genome shotgun (WGS) entry which is preliminary data.</text>
</comment>
<feature type="coiled-coil region" evidence="1">
    <location>
        <begin position="28"/>
        <end position="62"/>
    </location>
</feature>
<feature type="domain" description="M23ase beta-sheet core" evidence="2">
    <location>
        <begin position="295"/>
        <end position="388"/>
    </location>
</feature>
<dbReference type="EMBL" id="JACJFM010000008">
    <property type="protein sequence ID" value="MBB1486686.1"/>
    <property type="molecule type" value="Genomic_DNA"/>
</dbReference>
<dbReference type="Proteomes" id="UP000565262">
    <property type="component" value="Unassembled WGS sequence"/>
</dbReference>
<dbReference type="InterPro" id="IPR016047">
    <property type="entry name" value="M23ase_b-sheet_dom"/>
</dbReference>
<sequence length="398" mass="45500">MFLFNALCSRSYLTLSLTLLLGLATPVVLFAEDDRKASKEQLEALNQRIKSLEKSLNQIKGTRAEAGKKLRHSEKLIAQTARSIRENISTSEKLQQQLKGLKVELVELKKKENIQKSLLERQIRAAYAMGRQEHLKVLLNQQQPDRLARVMRYYDYINRERGRRIDDYVAVAEQKRQVETEVRQKEFSLQGLRTKLEEKQQHLEKEQKNHEQLVAQLDKDIKGKDSELSTLNQNRQRLEQLLKEVQAAAAAIRIPKPKDTRPFTSMKKKLNWPLKGRNRVRYTYGSAEVAGKLKRNGMVIAADEGQDVNAIHSGRVVFADWLRGYGVLLILDHGNGYMSLYGYNQTVLKSPGDWVNSGELIATAGRSGGQSSAGLYLEIRRKGRPIDPLSWLTQKRRG</sequence>
<dbReference type="PANTHER" id="PTHR21666">
    <property type="entry name" value="PEPTIDASE-RELATED"/>
    <property type="match status" value="1"/>
</dbReference>
<dbReference type="GO" id="GO:0004222">
    <property type="term" value="F:metalloendopeptidase activity"/>
    <property type="evidence" value="ECO:0007669"/>
    <property type="project" value="TreeGrafter"/>
</dbReference>
<reference evidence="3 4" key="1">
    <citation type="submission" date="2020-08" db="EMBL/GenBank/DDBJ databases">
        <title>Oceanospirillum sp. nov. isolated from marine sediment.</title>
        <authorList>
            <person name="Ji X."/>
        </authorList>
    </citation>
    <scope>NUCLEOTIDE SEQUENCE [LARGE SCALE GENOMIC DNA]</scope>
    <source>
        <strain evidence="3 4">D5</strain>
    </source>
</reference>
<dbReference type="FunFam" id="2.70.70.10:FF:000003">
    <property type="entry name" value="Murein hydrolase activator EnvC"/>
    <property type="match status" value="1"/>
</dbReference>
<dbReference type="CDD" id="cd12797">
    <property type="entry name" value="M23_peptidase"/>
    <property type="match status" value="1"/>
</dbReference>
<dbReference type="InterPro" id="IPR050570">
    <property type="entry name" value="Cell_wall_metabolism_enzyme"/>
</dbReference>